<comment type="caution">
    <text evidence="2">The sequence shown here is derived from an EMBL/GenBank/DDBJ whole genome shotgun (WGS) entry which is preliminary data.</text>
</comment>
<name>A0AAE0UFS7_SORBR</name>
<reference evidence="2" key="1">
    <citation type="journal article" date="2023" name="Mol. Phylogenet. Evol.">
        <title>Genome-scale phylogeny and comparative genomics of the fungal order Sordariales.</title>
        <authorList>
            <person name="Hensen N."/>
            <person name="Bonometti L."/>
            <person name="Westerberg I."/>
            <person name="Brannstrom I.O."/>
            <person name="Guillou S."/>
            <person name="Cros-Aarteil S."/>
            <person name="Calhoun S."/>
            <person name="Haridas S."/>
            <person name="Kuo A."/>
            <person name="Mondo S."/>
            <person name="Pangilinan J."/>
            <person name="Riley R."/>
            <person name="LaButti K."/>
            <person name="Andreopoulos B."/>
            <person name="Lipzen A."/>
            <person name="Chen C."/>
            <person name="Yan M."/>
            <person name="Daum C."/>
            <person name="Ng V."/>
            <person name="Clum A."/>
            <person name="Steindorff A."/>
            <person name="Ohm R.A."/>
            <person name="Martin F."/>
            <person name="Silar P."/>
            <person name="Natvig D.O."/>
            <person name="Lalanne C."/>
            <person name="Gautier V."/>
            <person name="Ament-Velasquez S.L."/>
            <person name="Kruys A."/>
            <person name="Hutchinson M.I."/>
            <person name="Powell A.J."/>
            <person name="Barry K."/>
            <person name="Miller A.N."/>
            <person name="Grigoriev I.V."/>
            <person name="Debuchy R."/>
            <person name="Gladieux P."/>
            <person name="Hiltunen Thoren M."/>
            <person name="Johannesson H."/>
        </authorList>
    </citation>
    <scope>NUCLEOTIDE SEQUENCE</scope>
    <source>
        <strain evidence="2">FGSC 1904</strain>
    </source>
</reference>
<dbReference type="EMBL" id="JAUTDP010000001">
    <property type="protein sequence ID" value="KAK3402651.1"/>
    <property type="molecule type" value="Genomic_DNA"/>
</dbReference>
<accession>A0AAE0UFS7</accession>
<dbReference type="Proteomes" id="UP001281003">
    <property type="component" value="Unassembled WGS sequence"/>
</dbReference>
<feature type="transmembrane region" description="Helical" evidence="1">
    <location>
        <begin position="105"/>
        <end position="124"/>
    </location>
</feature>
<evidence type="ECO:0000256" key="1">
    <source>
        <dbReference type="SAM" id="Phobius"/>
    </source>
</evidence>
<reference evidence="2" key="2">
    <citation type="submission" date="2023-07" db="EMBL/GenBank/DDBJ databases">
        <authorList>
            <consortium name="Lawrence Berkeley National Laboratory"/>
            <person name="Haridas S."/>
            <person name="Hensen N."/>
            <person name="Bonometti L."/>
            <person name="Westerberg I."/>
            <person name="Brannstrom I.O."/>
            <person name="Guillou S."/>
            <person name="Cros-Aarteil S."/>
            <person name="Calhoun S."/>
            <person name="Kuo A."/>
            <person name="Mondo S."/>
            <person name="Pangilinan J."/>
            <person name="Riley R."/>
            <person name="LaButti K."/>
            <person name="Andreopoulos B."/>
            <person name="Lipzen A."/>
            <person name="Chen C."/>
            <person name="Yanf M."/>
            <person name="Daum C."/>
            <person name="Ng V."/>
            <person name="Clum A."/>
            <person name="Steindorff A."/>
            <person name="Ohm R."/>
            <person name="Martin F."/>
            <person name="Silar P."/>
            <person name="Natvig D."/>
            <person name="Lalanne C."/>
            <person name="Gautier V."/>
            <person name="Ament-velasquez S.L."/>
            <person name="Kruys A."/>
            <person name="Hutchinson M.I."/>
            <person name="Powell A.J."/>
            <person name="Barry K."/>
            <person name="Miller A.N."/>
            <person name="Grigoriev I.V."/>
            <person name="Debuchy R."/>
            <person name="Gladieux P."/>
            <person name="Thoren M.H."/>
            <person name="Johannesson H."/>
        </authorList>
    </citation>
    <scope>NUCLEOTIDE SEQUENCE</scope>
    <source>
        <strain evidence="2">FGSC 1904</strain>
    </source>
</reference>
<evidence type="ECO:0000313" key="3">
    <source>
        <dbReference type="Proteomes" id="UP001281003"/>
    </source>
</evidence>
<keyword evidence="3" id="KW-1185">Reference proteome</keyword>
<keyword evidence="1" id="KW-0812">Transmembrane</keyword>
<keyword evidence="1" id="KW-1133">Transmembrane helix</keyword>
<evidence type="ECO:0000313" key="2">
    <source>
        <dbReference type="EMBL" id="KAK3402651.1"/>
    </source>
</evidence>
<dbReference type="AlphaFoldDB" id="A0AAE0UFS7"/>
<protein>
    <submittedName>
        <fullName evidence="2">Uncharacterized protein</fullName>
    </submittedName>
</protein>
<keyword evidence="1" id="KW-0472">Membrane</keyword>
<gene>
    <name evidence="2" type="ORF">B0T20DRAFT_4538</name>
</gene>
<sequence length="149" mass="16321">MLANKGAAVKNRFIRHANTTNSRASGCAWPIPARLTMETYLGLAGIEQCAVFTFKIEVSTCTHHIPVPRTQLFLCIRSQLDCTSGSTTTHSPNSTRQLKVIMKQFQLVAAIISSVLSTLVWAAGAPDGLRGGYLNDAHTPGFIYPRYPW</sequence>
<proteinExistence type="predicted"/>
<organism evidence="2 3">
    <name type="scientific">Sordaria brevicollis</name>
    <dbReference type="NCBI Taxonomy" id="83679"/>
    <lineage>
        <taxon>Eukaryota</taxon>
        <taxon>Fungi</taxon>
        <taxon>Dikarya</taxon>
        <taxon>Ascomycota</taxon>
        <taxon>Pezizomycotina</taxon>
        <taxon>Sordariomycetes</taxon>
        <taxon>Sordariomycetidae</taxon>
        <taxon>Sordariales</taxon>
        <taxon>Sordariaceae</taxon>
        <taxon>Sordaria</taxon>
    </lineage>
</organism>